<protein>
    <submittedName>
        <fullName evidence="4">Uncharacterized protein</fullName>
    </submittedName>
</protein>
<evidence type="ECO:0000256" key="3">
    <source>
        <dbReference type="SAM" id="Phobius"/>
    </source>
</evidence>
<accession>A0AAP4FG22</accession>
<dbReference type="RefSeq" id="WP_285332383.1">
    <property type="nucleotide sequence ID" value="NZ_JASODW010000001.1"/>
</dbReference>
<dbReference type="AlphaFoldDB" id="A0AAP4FG22"/>
<feature type="compositionally biased region" description="Polar residues" evidence="2">
    <location>
        <begin position="22"/>
        <end position="37"/>
    </location>
</feature>
<name>A0AAP4FG22_9MICC</name>
<evidence type="ECO:0000256" key="1">
    <source>
        <dbReference type="SAM" id="Coils"/>
    </source>
</evidence>
<keyword evidence="3" id="KW-0812">Transmembrane</keyword>
<reference evidence="4" key="1">
    <citation type="submission" date="2023-05" db="EMBL/GenBank/DDBJ databases">
        <title>Cataloging the Phylogenetic Diversity of Human Bladder Bacteria.</title>
        <authorList>
            <person name="Du J."/>
        </authorList>
    </citation>
    <scope>NUCLEOTIDE SEQUENCE</scope>
    <source>
        <strain evidence="4">UMB9978</strain>
    </source>
</reference>
<feature type="coiled-coil region" evidence="1">
    <location>
        <begin position="139"/>
        <end position="195"/>
    </location>
</feature>
<evidence type="ECO:0000313" key="4">
    <source>
        <dbReference type="EMBL" id="MDK6274407.1"/>
    </source>
</evidence>
<dbReference type="EMBL" id="JASODW010000001">
    <property type="protein sequence ID" value="MDK6274407.1"/>
    <property type="molecule type" value="Genomic_DNA"/>
</dbReference>
<feature type="transmembrane region" description="Helical" evidence="3">
    <location>
        <begin position="204"/>
        <end position="228"/>
    </location>
</feature>
<evidence type="ECO:0000256" key="2">
    <source>
        <dbReference type="SAM" id="MobiDB-lite"/>
    </source>
</evidence>
<keyword evidence="3" id="KW-0472">Membrane</keyword>
<feature type="region of interest" description="Disordered" evidence="2">
    <location>
        <begin position="18"/>
        <end position="44"/>
    </location>
</feature>
<keyword evidence="1" id="KW-0175">Coiled coil</keyword>
<feature type="transmembrane region" description="Helical" evidence="3">
    <location>
        <begin position="248"/>
        <end position="273"/>
    </location>
</feature>
<sequence length="283" mass="30931">MNKVSGFLKAMDEAQSAELKQLSKSISQQHEQPSQTQLDDETKSRLSEIEKTLAEVAKQLSASGAVKLSDGTEVRRSDLDAYTMMQNLKSQQETMTTALDELTKTVGNGRTVRIDMNLLSEYAVRVLDERLARAVETPVQRVERTLDEVEQRVAAIGTQRVSEAAQAVEKVTDKADELVASVGRAERRLESLEGRMTWTTVGRFCLALVPLAAVLLVLGGLTMGVFHALGFGPLLGWAWSSFSAASTWWGKGLIAVATLGGVAGFTALVWWLAGRLRDEFGSW</sequence>
<keyword evidence="3" id="KW-1133">Transmembrane helix</keyword>
<proteinExistence type="predicted"/>
<organism evidence="4 5">
    <name type="scientific">Pseudoglutamicibacter cumminsii</name>
    <dbReference type="NCBI Taxonomy" id="156979"/>
    <lineage>
        <taxon>Bacteria</taxon>
        <taxon>Bacillati</taxon>
        <taxon>Actinomycetota</taxon>
        <taxon>Actinomycetes</taxon>
        <taxon>Micrococcales</taxon>
        <taxon>Micrococcaceae</taxon>
        <taxon>Pseudoglutamicibacter</taxon>
    </lineage>
</organism>
<comment type="caution">
    <text evidence="4">The sequence shown here is derived from an EMBL/GenBank/DDBJ whole genome shotgun (WGS) entry which is preliminary data.</text>
</comment>
<evidence type="ECO:0000313" key="5">
    <source>
        <dbReference type="Proteomes" id="UP001240483"/>
    </source>
</evidence>
<gene>
    <name evidence="4" type="ORF">QP116_01370</name>
</gene>
<dbReference type="Proteomes" id="UP001240483">
    <property type="component" value="Unassembled WGS sequence"/>
</dbReference>